<reference evidence="2" key="1">
    <citation type="submission" date="2017-02" db="UniProtKB">
        <authorList>
            <consortium name="WormBaseParasite"/>
        </authorList>
    </citation>
    <scope>IDENTIFICATION</scope>
</reference>
<evidence type="ECO:0000313" key="2">
    <source>
        <dbReference type="WBParaSite" id="SMUV_0000562501-mRNA-1"/>
    </source>
</evidence>
<accession>A0A0N5AM34</accession>
<evidence type="ECO:0000313" key="1">
    <source>
        <dbReference type="Proteomes" id="UP000046393"/>
    </source>
</evidence>
<proteinExistence type="predicted"/>
<keyword evidence="1" id="KW-1185">Reference proteome</keyword>
<name>A0A0N5AM34_9BILA</name>
<dbReference type="Proteomes" id="UP000046393">
    <property type="component" value="Unplaced"/>
</dbReference>
<dbReference type="AlphaFoldDB" id="A0A0N5AM34"/>
<protein>
    <submittedName>
        <fullName evidence="2">Uncharacterized protein</fullName>
    </submittedName>
</protein>
<dbReference type="WBParaSite" id="SMUV_0000562501-mRNA-1">
    <property type="protein sequence ID" value="SMUV_0000562501-mRNA-1"/>
    <property type="gene ID" value="SMUV_0000562501"/>
</dbReference>
<sequence length="63" mass="7429">MCPVQHLFFISCYDFDLFDVLRNKRIDQKNLLNAIIIEMNFKVALSKTLEYYPDSVKALLSNK</sequence>
<organism evidence="1 2">
    <name type="scientific">Syphacia muris</name>
    <dbReference type="NCBI Taxonomy" id="451379"/>
    <lineage>
        <taxon>Eukaryota</taxon>
        <taxon>Metazoa</taxon>
        <taxon>Ecdysozoa</taxon>
        <taxon>Nematoda</taxon>
        <taxon>Chromadorea</taxon>
        <taxon>Rhabditida</taxon>
        <taxon>Spirurina</taxon>
        <taxon>Oxyuridomorpha</taxon>
        <taxon>Oxyuroidea</taxon>
        <taxon>Oxyuridae</taxon>
        <taxon>Syphacia</taxon>
    </lineage>
</organism>